<dbReference type="GO" id="GO:0000976">
    <property type="term" value="F:transcription cis-regulatory region binding"/>
    <property type="evidence" value="ECO:0007669"/>
    <property type="project" value="TreeGrafter"/>
</dbReference>
<comment type="caution">
    <text evidence="7">The sequence shown here is derived from an EMBL/GenBank/DDBJ whole genome shotgun (WGS) entry which is preliminary data.</text>
</comment>
<accession>A0A9W9MIX4</accession>
<proteinExistence type="predicted"/>
<protein>
    <recommendedName>
        <fullName evidence="9">Transcription factor domain-containing protein</fullName>
    </recommendedName>
</protein>
<feature type="region of interest" description="Disordered" evidence="6">
    <location>
        <begin position="1"/>
        <end position="28"/>
    </location>
</feature>
<feature type="compositionally biased region" description="Polar residues" evidence="6">
    <location>
        <begin position="15"/>
        <end position="26"/>
    </location>
</feature>
<evidence type="ECO:0000256" key="3">
    <source>
        <dbReference type="ARBA" id="ARBA00023125"/>
    </source>
</evidence>
<evidence type="ECO:0000256" key="5">
    <source>
        <dbReference type="ARBA" id="ARBA00023242"/>
    </source>
</evidence>
<keyword evidence="8" id="KW-1185">Reference proteome</keyword>
<evidence type="ECO:0000256" key="1">
    <source>
        <dbReference type="ARBA" id="ARBA00004123"/>
    </source>
</evidence>
<gene>
    <name evidence="7" type="ORF">N7449_004280</name>
</gene>
<organism evidence="7 8">
    <name type="scientific">Penicillium cf. viridicatum</name>
    <dbReference type="NCBI Taxonomy" id="2972119"/>
    <lineage>
        <taxon>Eukaryota</taxon>
        <taxon>Fungi</taxon>
        <taxon>Dikarya</taxon>
        <taxon>Ascomycota</taxon>
        <taxon>Pezizomycotina</taxon>
        <taxon>Eurotiomycetes</taxon>
        <taxon>Eurotiomycetidae</taxon>
        <taxon>Eurotiales</taxon>
        <taxon>Aspergillaceae</taxon>
        <taxon>Penicillium</taxon>
    </lineage>
</organism>
<evidence type="ECO:0000256" key="2">
    <source>
        <dbReference type="ARBA" id="ARBA00023015"/>
    </source>
</evidence>
<dbReference type="GO" id="GO:0005634">
    <property type="term" value="C:nucleus"/>
    <property type="evidence" value="ECO:0007669"/>
    <property type="project" value="UniProtKB-SubCell"/>
</dbReference>
<dbReference type="PANTHER" id="PTHR31845:SF10">
    <property type="entry name" value="ZN(II)2CYS6 TRANSCRIPTION FACTOR (EUROFUNG)"/>
    <property type="match status" value="1"/>
</dbReference>
<comment type="subcellular location">
    <subcellularLocation>
        <location evidence="1">Nucleus</location>
    </subcellularLocation>
</comment>
<evidence type="ECO:0000313" key="8">
    <source>
        <dbReference type="Proteomes" id="UP001150942"/>
    </source>
</evidence>
<reference evidence="7" key="1">
    <citation type="submission" date="2022-11" db="EMBL/GenBank/DDBJ databases">
        <authorList>
            <person name="Petersen C."/>
        </authorList>
    </citation>
    <scope>NUCLEOTIDE SEQUENCE</scope>
    <source>
        <strain evidence="7">IBT 20477</strain>
    </source>
</reference>
<evidence type="ECO:0000313" key="7">
    <source>
        <dbReference type="EMBL" id="KAJ5202201.1"/>
    </source>
</evidence>
<dbReference type="EMBL" id="JAPQKQ010000003">
    <property type="protein sequence ID" value="KAJ5202201.1"/>
    <property type="molecule type" value="Genomic_DNA"/>
</dbReference>
<dbReference type="CDD" id="cd12148">
    <property type="entry name" value="fungal_TF_MHR"/>
    <property type="match status" value="1"/>
</dbReference>
<keyword evidence="3" id="KW-0238">DNA-binding</keyword>
<dbReference type="InterPro" id="IPR051089">
    <property type="entry name" value="prtT"/>
</dbReference>
<dbReference type="Proteomes" id="UP001150942">
    <property type="component" value="Unassembled WGS sequence"/>
</dbReference>
<dbReference type="OrthoDB" id="5424793at2759"/>
<dbReference type="GO" id="GO:0000981">
    <property type="term" value="F:DNA-binding transcription factor activity, RNA polymerase II-specific"/>
    <property type="evidence" value="ECO:0007669"/>
    <property type="project" value="TreeGrafter"/>
</dbReference>
<dbReference type="PANTHER" id="PTHR31845">
    <property type="entry name" value="FINGER DOMAIN PROTEIN, PUTATIVE-RELATED"/>
    <property type="match status" value="1"/>
</dbReference>
<keyword evidence="2" id="KW-0805">Transcription regulation</keyword>
<evidence type="ECO:0000256" key="4">
    <source>
        <dbReference type="ARBA" id="ARBA00023163"/>
    </source>
</evidence>
<keyword evidence="4" id="KW-0804">Transcription</keyword>
<dbReference type="AlphaFoldDB" id="A0A9W9MIX4"/>
<sequence length="538" mass="60601">MSEGCMAGPELSEGLGSSENQDTTENTLEKSWDASTAIDAAWITDLGLGPIGLEHLLDRFRGMASYFPFVRLSDTWTAASMAEDRPFLLLAVVAAASSKYYHLQEALIRRFKESLSQRVIIAGEKDLDLLQGLLVHLAWFHFHFVPGSQQTYQYLQIAISMVVDLRLDQEVADLLEERTELGEAYIWEACRAYLGCYYMSSIISMSSGKPNNLQFHKAMLRCAMMLQQQPEFDTDLMIYPMTKVLQFAEEVCETYRSEGIHGTRLYIHAERFTTRLEEWWSSLSTDLRNTVLLINGYHAVKIRIQEMGLVYCYGQRRPPPPKAQEDLTILSTPPMVISNLVKCVSSTKEYLDFFLAIPAAEHTSLPISAWYQVILAVFVLYRLSVGLSEVPEWNGEIAQESGDLQEYLDTLLSNLKAIKPPPERQIPAKSLFSMLPEILGSVKDSYALAKENLAQVRDSNRAHHELGASKTTAPSVRGRHRCPALRYSNRHVAQAPDQPTLKNAIATEVQKIEDEKLWGDLLCMDTFSSMTGSSFAES</sequence>
<keyword evidence="5" id="KW-0539">Nucleus</keyword>
<name>A0A9W9MIX4_9EURO</name>
<evidence type="ECO:0008006" key="9">
    <source>
        <dbReference type="Google" id="ProtNLM"/>
    </source>
</evidence>
<reference evidence="7" key="2">
    <citation type="journal article" date="2023" name="IMA Fungus">
        <title>Comparative genomic study of the Penicillium genus elucidates a diverse pangenome and 15 lateral gene transfer events.</title>
        <authorList>
            <person name="Petersen C."/>
            <person name="Sorensen T."/>
            <person name="Nielsen M.R."/>
            <person name="Sondergaard T.E."/>
            <person name="Sorensen J.L."/>
            <person name="Fitzpatrick D.A."/>
            <person name="Frisvad J.C."/>
            <person name="Nielsen K.L."/>
        </authorList>
    </citation>
    <scope>NUCLEOTIDE SEQUENCE</scope>
    <source>
        <strain evidence="7">IBT 20477</strain>
    </source>
</reference>
<evidence type="ECO:0000256" key="6">
    <source>
        <dbReference type="SAM" id="MobiDB-lite"/>
    </source>
</evidence>